<organism evidence="1 2">
    <name type="scientific">Symbiodinium pilosum</name>
    <name type="common">Dinoflagellate</name>
    <dbReference type="NCBI Taxonomy" id="2952"/>
    <lineage>
        <taxon>Eukaryota</taxon>
        <taxon>Sar</taxon>
        <taxon>Alveolata</taxon>
        <taxon>Dinophyceae</taxon>
        <taxon>Suessiales</taxon>
        <taxon>Symbiodiniaceae</taxon>
        <taxon>Symbiodinium</taxon>
    </lineage>
</organism>
<dbReference type="EMBL" id="CAJNIZ010042557">
    <property type="protein sequence ID" value="CAE7625325.1"/>
    <property type="molecule type" value="Genomic_DNA"/>
</dbReference>
<dbReference type="AlphaFoldDB" id="A0A812VDU5"/>
<keyword evidence="2" id="KW-1185">Reference proteome</keyword>
<proteinExistence type="predicted"/>
<evidence type="ECO:0000313" key="2">
    <source>
        <dbReference type="Proteomes" id="UP000649617"/>
    </source>
</evidence>
<comment type="caution">
    <text evidence="1">The sequence shown here is derived from an EMBL/GenBank/DDBJ whole genome shotgun (WGS) entry which is preliminary data.</text>
</comment>
<dbReference type="Proteomes" id="UP000649617">
    <property type="component" value="Unassembled WGS sequence"/>
</dbReference>
<reference evidence="1" key="1">
    <citation type="submission" date="2021-02" db="EMBL/GenBank/DDBJ databases">
        <authorList>
            <person name="Dougan E. K."/>
            <person name="Rhodes N."/>
            <person name="Thang M."/>
            <person name="Chan C."/>
        </authorList>
    </citation>
    <scope>NUCLEOTIDE SEQUENCE</scope>
</reference>
<gene>
    <name evidence="1" type="ORF">SPIL2461_LOCUS16365</name>
</gene>
<protein>
    <submittedName>
        <fullName evidence="1">Uncharacterized protein</fullName>
    </submittedName>
</protein>
<dbReference type="OrthoDB" id="435560at2759"/>
<sequence length="515" mass="57352">MSEHPNPNLETDHLSSCPWQDGHLMVSGAFWCCLTLLLRPATCKGRCWEAGRTWLDCCAPLGDGDNICFKEDSIHEHCCWSSPELEPMSTDLFSCANDPALRRQYFRVAHAQLGLRKDCSSLIACRAFPTGWVAVWGEEAEDLDLDTPTCEHGPVSPGLNFDNRMELCAMLPPLAPEAWYDADGLERAQLRYRFGKAQRSHCAVPNWLYLREEPLRLYSLIRARSKVLPRILINIGAGDADSDDPLGRILQEFAGAGPPWKGIYFEAMPDNCVRARSKLAETGAIHLQCGYTTPDHVLETICQELSRQEVLGIEAVCQAAGVRDFVSSDAVPEGTRIEVDAMNFDIDSYDCSVMREALRVVSPKLISVETAAFPPPIVVSSEFHPNFQASEKKNLSSVHAIAGGTRRDGGFYPGCSLSAAISILWPNGLGLYRMAGRDSLFVRGDVADEIGLSEREGESWQPADEFDCWRNVCADLGLKDNLINLTSMGVHDHLIPRIYEIMQTKYEHLWLLLKF</sequence>
<accession>A0A812VDU5</accession>
<name>A0A812VDU5_SYMPI</name>
<evidence type="ECO:0000313" key="1">
    <source>
        <dbReference type="EMBL" id="CAE7625325.1"/>
    </source>
</evidence>